<dbReference type="GO" id="GO:0030288">
    <property type="term" value="C:outer membrane-bounded periplasmic space"/>
    <property type="evidence" value="ECO:0007669"/>
    <property type="project" value="TreeGrafter"/>
</dbReference>
<protein>
    <submittedName>
        <fullName evidence="4">Sugar ABC transporter substrate-binding protein</fullName>
    </submittedName>
</protein>
<dbReference type="RefSeq" id="WP_203992851.1">
    <property type="nucleotide sequence ID" value="NZ_BOPG01000021.1"/>
</dbReference>
<dbReference type="Gene3D" id="3.40.50.2300">
    <property type="match status" value="2"/>
</dbReference>
<proteinExistence type="inferred from homology"/>
<dbReference type="InterPro" id="IPR050555">
    <property type="entry name" value="Bact_Solute-Bind_Prot2"/>
</dbReference>
<dbReference type="InterPro" id="IPR028082">
    <property type="entry name" value="Peripla_BP_I"/>
</dbReference>
<comment type="similarity">
    <text evidence="2">Belongs to the bacterial solute-binding protein 2 family.</text>
</comment>
<dbReference type="GO" id="GO:0030246">
    <property type="term" value="F:carbohydrate binding"/>
    <property type="evidence" value="ECO:0007669"/>
    <property type="project" value="TreeGrafter"/>
</dbReference>
<dbReference type="SUPFAM" id="SSF53822">
    <property type="entry name" value="Periplasmic binding protein-like I"/>
    <property type="match status" value="1"/>
</dbReference>
<dbReference type="PANTHER" id="PTHR30036">
    <property type="entry name" value="D-XYLOSE-BINDING PERIPLASMIC PROTEIN"/>
    <property type="match status" value="1"/>
</dbReference>
<sequence>MRTIHPKVEEAVDTLDLNPVSRRRLLSGTGLTSAALAAGALLTACSETKQQAGAAGNFPSTPKWRFVFVCHVTAHPFFTPTQYGIADACALLGCDYQWTGSQNAVVGEMVNATNAAVSAKANGIALAVTDARAFTDPVAKALDAGIPVVSYNADGEPGNPGTARLSYIGQPLYDSGRSLGTRLLESKFTGGDVVCFIATPGSLNIQPRSDGARDVLKESGTSHTFTQIATGTDLPNELNAIEAYLAGHPNAKGLLAVDGGSTDALGKVVAKLKLKDKGAIAGGFDLQPGTLESVKGGSLDYTIDQQPYLQGFLPVIALYLYNLSGGLVSPPDTNTSLSFVTKENVNQFSDVKTRFEGSDTAQKVVSRSGPIPHT</sequence>
<evidence type="ECO:0000313" key="4">
    <source>
        <dbReference type="EMBL" id="GIJ55683.1"/>
    </source>
</evidence>
<comment type="subcellular location">
    <subcellularLocation>
        <location evidence="1">Cell envelope</location>
    </subcellularLocation>
</comment>
<reference evidence="4" key="1">
    <citation type="submission" date="2021-01" db="EMBL/GenBank/DDBJ databases">
        <title>Whole genome shotgun sequence of Virgisporangium aurantiacum NBRC 16421.</title>
        <authorList>
            <person name="Komaki H."/>
            <person name="Tamura T."/>
        </authorList>
    </citation>
    <scope>NUCLEOTIDE SEQUENCE</scope>
    <source>
        <strain evidence="4">NBRC 16421</strain>
    </source>
</reference>
<name>A0A8J3Z3K4_9ACTN</name>
<gene>
    <name evidence="4" type="ORF">Vau01_031990</name>
</gene>
<accession>A0A8J3Z3K4</accession>
<keyword evidence="5" id="KW-1185">Reference proteome</keyword>
<dbReference type="PANTHER" id="PTHR30036:SF7">
    <property type="entry name" value="ABC TRANSPORTER PERIPLASMIC-BINDING PROTEIN YPHF"/>
    <property type="match status" value="1"/>
</dbReference>
<dbReference type="Proteomes" id="UP000612585">
    <property type="component" value="Unassembled WGS sequence"/>
</dbReference>
<evidence type="ECO:0000259" key="3">
    <source>
        <dbReference type="Pfam" id="PF13407"/>
    </source>
</evidence>
<dbReference type="CDD" id="cd19965">
    <property type="entry name" value="PBP1_ABC_sugar_binding-like"/>
    <property type="match status" value="1"/>
</dbReference>
<feature type="domain" description="Periplasmic binding protein" evidence="3">
    <location>
        <begin position="66"/>
        <end position="319"/>
    </location>
</feature>
<dbReference type="AlphaFoldDB" id="A0A8J3Z3K4"/>
<comment type="caution">
    <text evidence="4">The sequence shown here is derived from an EMBL/GenBank/DDBJ whole genome shotgun (WGS) entry which is preliminary data.</text>
</comment>
<dbReference type="Pfam" id="PF13407">
    <property type="entry name" value="Peripla_BP_4"/>
    <property type="match status" value="1"/>
</dbReference>
<dbReference type="InterPro" id="IPR006311">
    <property type="entry name" value="TAT_signal"/>
</dbReference>
<organism evidence="4 5">
    <name type="scientific">Virgisporangium aurantiacum</name>
    <dbReference type="NCBI Taxonomy" id="175570"/>
    <lineage>
        <taxon>Bacteria</taxon>
        <taxon>Bacillati</taxon>
        <taxon>Actinomycetota</taxon>
        <taxon>Actinomycetes</taxon>
        <taxon>Micromonosporales</taxon>
        <taxon>Micromonosporaceae</taxon>
        <taxon>Virgisporangium</taxon>
    </lineage>
</organism>
<evidence type="ECO:0000256" key="2">
    <source>
        <dbReference type="ARBA" id="ARBA00007639"/>
    </source>
</evidence>
<dbReference type="PROSITE" id="PS51318">
    <property type="entry name" value="TAT"/>
    <property type="match status" value="1"/>
</dbReference>
<evidence type="ECO:0000313" key="5">
    <source>
        <dbReference type="Proteomes" id="UP000612585"/>
    </source>
</evidence>
<dbReference type="EMBL" id="BOPG01000021">
    <property type="protein sequence ID" value="GIJ55683.1"/>
    <property type="molecule type" value="Genomic_DNA"/>
</dbReference>
<dbReference type="InterPro" id="IPR025997">
    <property type="entry name" value="SBP_2_dom"/>
</dbReference>
<evidence type="ECO:0000256" key="1">
    <source>
        <dbReference type="ARBA" id="ARBA00004196"/>
    </source>
</evidence>